<dbReference type="AlphaFoldDB" id="G2E8F2"/>
<evidence type="ECO:0000313" key="4">
    <source>
        <dbReference type="Proteomes" id="UP000004200"/>
    </source>
</evidence>
<dbReference type="EMBL" id="AFWT01000078">
    <property type="protein sequence ID" value="EGV27620.1"/>
    <property type="molecule type" value="Genomic_DNA"/>
</dbReference>
<feature type="region of interest" description="Disordered" evidence="2">
    <location>
        <begin position="1"/>
        <end position="34"/>
    </location>
</feature>
<evidence type="ECO:0000256" key="2">
    <source>
        <dbReference type="SAM" id="MobiDB-lite"/>
    </source>
</evidence>
<feature type="coiled-coil region" evidence="1">
    <location>
        <begin position="93"/>
        <end position="123"/>
    </location>
</feature>
<sequence>MPTNSVQTPVKTAPVTRYPRSGRPANIDTRKPSPDYGVVRARVEALREHSKNLCGSYSQLLERLRDRSFRLDQHKIAFHERWRQPPERNADEVALYEETKTNLKREEAEIEASYERAEQMEARSSAATGLVAQCERWFEKHAEALVDGALELAPVSADTKATPAQLNQTRTQIETAERHLASLDGVPTSATDRKALLSRAVKERTQHFESRLRIPEATRCVDDIDFNHLFGAWHGEVSDFWGLICWLHGEALVKKLAAVEAEDGPSEAERLAQIEQLRADLEEAYRLEESLCRGLETSGMQVDRRADAPPEVVLAPAGGR</sequence>
<organism evidence="3 4">
    <name type="scientific">Thiorhodococcus drewsii AZ1</name>
    <dbReference type="NCBI Taxonomy" id="765913"/>
    <lineage>
        <taxon>Bacteria</taxon>
        <taxon>Pseudomonadati</taxon>
        <taxon>Pseudomonadota</taxon>
        <taxon>Gammaproteobacteria</taxon>
        <taxon>Chromatiales</taxon>
        <taxon>Chromatiaceae</taxon>
        <taxon>Thiorhodococcus</taxon>
    </lineage>
</organism>
<evidence type="ECO:0000256" key="1">
    <source>
        <dbReference type="SAM" id="Coils"/>
    </source>
</evidence>
<dbReference type="Proteomes" id="UP000004200">
    <property type="component" value="Unassembled WGS sequence"/>
</dbReference>
<evidence type="ECO:0000313" key="3">
    <source>
        <dbReference type="EMBL" id="EGV27620.1"/>
    </source>
</evidence>
<dbReference type="STRING" id="765913.ThidrDRAFT_4566"/>
<reference evidence="3 4" key="1">
    <citation type="submission" date="2011-06" db="EMBL/GenBank/DDBJ databases">
        <title>The draft genome of Thiorhodococcus drewsii AZ1.</title>
        <authorList>
            <consortium name="US DOE Joint Genome Institute (JGI-PGF)"/>
            <person name="Lucas S."/>
            <person name="Han J."/>
            <person name="Lapidus A."/>
            <person name="Cheng J.-F."/>
            <person name="Goodwin L."/>
            <person name="Pitluck S."/>
            <person name="Peters L."/>
            <person name="Land M.L."/>
            <person name="Hauser L."/>
            <person name="Vogl K."/>
            <person name="Liu Z."/>
            <person name="Imhoff J."/>
            <person name="Thiel V."/>
            <person name="Frigaard N.-U."/>
            <person name="Bryant D.A."/>
            <person name="Woyke T.J."/>
        </authorList>
    </citation>
    <scope>NUCLEOTIDE SEQUENCE [LARGE SCALE GENOMIC DNA]</scope>
    <source>
        <strain evidence="3 4">AZ1</strain>
    </source>
</reference>
<gene>
    <name evidence="3" type="ORF">ThidrDRAFT_4566</name>
</gene>
<comment type="caution">
    <text evidence="3">The sequence shown here is derived from an EMBL/GenBank/DDBJ whole genome shotgun (WGS) entry which is preliminary data.</text>
</comment>
<proteinExistence type="predicted"/>
<keyword evidence="4" id="KW-1185">Reference proteome</keyword>
<feature type="compositionally biased region" description="Polar residues" evidence="2">
    <location>
        <begin position="1"/>
        <end position="10"/>
    </location>
</feature>
<accession>G2E8F2</accession>
<dbReference type="RefSeq" id="WP_007043278.1">
    <property type="nucleotide sequence ID" value="NZ_AFWT01000078.1"/>
</dbReference>
<protein>
    <submittedName>
        <fullName evidence="3">Uncharacterized protein</fullName>
    </submittedName>
</protein>
<name>G2E8F2_9GAMM</name>
<keyword evidence="1" id="KW-0175">Coiled coil</keyword>